<protein>
    <recommendedName>
        <fullName evidence="3">Orotate phosphoribosyltransferase</fullName>
    </recommendedName>
</protein>
<reference evidence="1 2" key="1">
    <citation type="journal article" date="2011" name="Stand. Genomic Sci.">
        <title>Complete genome sequence of the gliding freshwater bacterium Fluviicola taffensis type strain (RW262).</title>
        <authorList>
            <person name="Woyke T."/>
            <person name="Chertkov O."/>
            <person name="Lapidus A."/>
            <person name="Nolan M."/>
            <person name="Lucas S."/>
            <person name="Del Rio T.G."/>
            <person name="Tice H."/>
            <person name="Cheng J.F."/>
            <person name="Tapia R."/>
            <person name="Han C."/>
            <person name="Goodwin L."/>
            <person name="Pitluck S."/>
            <person name="Liolios K."/>
            <person name="Pagani I."/>
            <person name="Ivanova N."/>
            <person name="Huntemann M."/>
            <person name="Mavromatis K."/>
            <person name="Mikhailova N."/>
            <person name="Pati A."/>
            <person name="Chen A."/>
            <person name="Palaniappan K."/>
            <person name="Land M."/>
            <person name="Hauser L."/>
            <person name="Brambilla E.M."/>
            <person name="Rohde M."/>
            <person name="Mwirichia R."/>
            <person name="Sikorski J."/>
            <person name="Tindall B.J."/>
            <person name="Goker M."/>
            <person name="Bristow J."/>
            <person name="Eisen J.A."/>
            <person name="Markowitz V."/>
            <person name="Hugenholtz P."/>
            <person name="Klenk H.P."/>
            <person name="Kyrpides N.C."/>
        </authorList>
    </citation>
    <scope>NUCLEOTIDE SEQUENCE [LARGE SCALE GENOMIC DNA]</scope>
    <source>
        <strain evidence="2">DSM 16823 / RW262 / RW262</strain>
    </source>
</reference>
<organism evidence="1 2">
    <name type="scientific">Fluviicola taffensis (strain DSM 16823 / NCIMB 13979 / RW262)</name>
    <dbReference type="NCBI Taxonomy" id="755732"/>
    <lineage>
        <taxon>Bacteria</taxon>
        <taxon>Pseudomonadati</taxon>
        <taxon>Bacteroidota</taxon>
        <taxon>Flavobacteriia</taxon>
        <taxon>Flavobacteriales</taxon>
        <taxon>Crocinitomicaceae</taxon>
        <taxon>Fluviicola</taxon>
    </lineage>
</organism>
<dbReference type="Proteomes" id="UP000007463">
    <property type="component" value="Chromosome"/>
</dbReference>
<dbReference type="AlphaFoldDB" id="F2IFG2"/>
<sequence>MLLKTDPATVNASAKTVFEFLSDSKNIEHLLPADKISDFKADEEGCSFKAQGGIVIPLIYVSKDANTKIHMKSGDKAPFSYTLSIILKETGESSCEGHMEFEANINMFMKMMVEKPLTSLFVVMTKNLQKQFD</sequence>
<gene>
    <name evidence="1" type="ordered locus">Fluta_2666</name>
</gene>
<dbReference type="EMBL" id="CP002542">
    <property type="protein sequence ID" value="AEA44647.1"/>
    <property type="molecule type" value="Genomic_DNA"/>
</dbReference>
<reference evidence="2" key="2">
    <citation type="submission" date="2011-02" db="EMBL/GenBank/DDBJ databases">
        <title>The complete genome of Fluviicola taffensis DSM 16823.</title>
        <authorList>
            <consortium name="US DOE Joint Genome Institute (JGI-PGF)"/>
            <person name="Lucas S."/>
            <person name="Copeland A."/>
            <person name="Lapidus A."/>
            <person name="Bruce D."/>
            <person name="Goodwin L."/>
            <person name="Pitluck S."/>
            <person name="Kyrpides N."/>
            <person name="Mavromatis K."/>
            <person name="Ivanova N."/>
            <person name="Mikhailova N."/>
            <person name="Pagani I."/>
            <person name="Chertkov O."/>
            <person name="Detter J.C."/>
            <person name="Han C."/>
            <person name="Tapia R."/>
            <person name="Land M."/>
            <person name="Hauser L."/>
            <person name="Markowitz V."/>
            <person name="Cheng J.-F."/>
            <person name="Hugenholtz P."/>
            <person name="Woyke T."/>
            <person name="Wu D."/>
            <person name="Tindall B."/>
            <person name="Pomrenke H.G."/>
            <person name="Brambilla E."/>
            <person name="Klenk H.-P."/>
            <person name="Eisen J.A."/>
        </authorList>
    </citation>
    <scope>NUCLEOTIDE SEQUENCE [LARGE SCALE GENOMIC DNA]</scope>
    <source>
        <strain evidence="2">DSM 16823 / RW262 / RW262</strain>
    </source>
</reference>
<dbReference type="STRING" id="755732.Fluta_2666"/>
<dbReference type="InterPro" id="IPR023393">
    <property type="entry name" value="START-like_dom_sf"/>
</dbReference>
<dbReference type="HOGENOM" id="CLU_1903601_0_0_10"/>
<dbReference type="Gene3D" id="3.30.530.20">
    <property type="match status" value="1"/>
</dbReference>
<evidence type="ECO:0008006" key="3">
    <source>
        <dbReference type="Google" id="ProtNLM"/>
    </source>
</evidence>
<dbReference type="eggNOG" id="COG3427">
    <property type="taxonomic scope" value="Bacteria"/>
</dbReference>
<dbReference type="RefSeq" id="WP_013687417.1">
    <property type="nucleotide sequence ID" value="NC_015321.1"/>
</dbReference>
<keyword evidence="2" id="KW-1185">Reference proteome</keyword>
<dbReference type="OrthoDB" id="1011799at2"/>
<evidence type="ECO:0000313" key="2">
    <source>
        <dbReference type="Proteomes" id="UP000007463"/>
    </source>
</evidence>
<proteinExistence type="predicted"/>
<accession>F2IFG2</accession>
<name>F2IFG2_FLUTR</name>
<dbReference type="SUPFAM" id="SSF55961">
    <property type="entry name" value="Bet v1-like"/>
    <property type="match status" value="1"/>
</dbReference>
<evidence type="ECO:0000313" key="1">
    <source>
        <dbReference type="EMBL" id="AEA44647.1"/>
    </source>
</evidence>
<dbReference type="KEGG" id="fte:Fluta_2666"/>